<gene>
    <name evidence="4" type="primary">rfbC</name>
    <name evidence="4" type="ORF">H1B31_06660</name>
</gene>
<organism evidence="4 5">
    <name type="scientific">Selenomonas timonae</name>
    <dbReference type="NCBI Taxonomy" id="2754044"/>
    <lineage>
        <taxon>Bacteria</taxon>
        <taxon>Bacillati</taxon>
        <taxon>Bacillota</taxon>
        <taxon>Negativicutes</taxon>
        <taxon>Selenomonadales</taxon>
        <taxon>Selenomonadaceae</taxon>
        <taxon>Selenomonas</taxon>
    </lineage>
</organism>
<dbReference type="RefSeq" id="WP_009439558.1">
    <property type="nucleotide sequence ID" value="NZ_CP060204.1"/>
</dbReference>
<dbReference type="InterPro" id="IPR014710">
    <property type="entry name" value="RmlC-like_jellyroll"/>
</dbReference>
<feature type="active site" description="Proton donor" evidence="1">
    <location>
        <position position="132"/>
    </location>
</feature>
<dbReference type="KEGG" id="stim:H1B31_06660"/>
<dbReference type="UniPathway" id="UPA00124"/>
<dbReference type="Pfam" id="PF00908">
    <property type="entry name" value="dTDP_sugar_isom"/>
    <property type="match status" value="1"/>
</dbReference>
<evidence type="ECO:0000256" key="1">
    <source>
        <dbReference type="PIRSR" id="PIRSR600888-1"/>
    </source>
</evidence>
<dbReference type="InterPro" id="IPR011051">
    <property type="entry name" value="RmlC_Cupin_sf"/>
</dbReference>
<protein>
    <recommendedName>
        <fullName evidence="3">dTDP-4-dehydrorhamnose 3,5-epimerase</fullName>
        <ecNumber evidence="3">5.1.3.13</ecNumber>
    </recommendedName>
    <alternativeName>
        <fullName evidence="3">Thymidine diphospho-4-keto-rhamnose 3,5-epimerase</fullName>
    </alternativeName>
</protein>
<accession>A0A7G7VHJ0</accession>
<dbReference type="SUPFAM" id="SSF51182">
    <property type="entry name" value="RmlC-like cupins"/>
    <property type="match status" value="1"/>
</dbReference>
<proteinExistence type="inferred from homology"/>
<feature type="active site" description="Proton acceptor" evidence="1">
    <location>
        <position position="62"/>
    </location>
</feature>
<dbReference type="InterPro" id="IPR000888">
    <property type="entry name" value="RmlC-like"/>
</dbReference>
<dbReference type="PANTHER" id="PTHR21047:SF2">
    <property type="entry name" value="THYMIDINE DIPHOSPHO-4-KETO-RHAMNOSE 3,5-EPIMERASE"/>
    <property type="match status" value="1"/>
</dbReference>
<dbReference type="NCBIfam" id="TIGR01221">
    <property type="entry name" value="rmlC"/>
    <property type="match status" value="1"/>
</dbReference>
<dbReference type="GO" id="GO:0019305">
    <property type="term" value="P:dTDP-rhamnose biosynthetic process"/>
    <property type="evidence" value="ECO:0007669"/>
    <property type="project" value="UniProtKB-UniRule"/>
</dbReference>
<name>A0A7G7VHJ0_9FIRM</name>
<dbReference type="Proteomes" id="UP000515480">
    <property type="component" value="Chromosome"/>
</dbReference>
<comment type="function">
    <text evidence="3">Catalyzes the epimerization of the C3' and C5'positions of dTDP-6-deoxy-D-xylo-4-hexulose, forming dTDP-6-deoxy-L-lyxo-4-hexulose.</text>
</comment>
<dbReference type="PANTHER" id="PTHR21047">
    <property type="entry name" value="DTDP-6-DEOXY-D-GLUCOSE-3,5 EPIMERASE"/>
    <property type="match status" value="1"/>
</dbReference>
<comment type="pathway">
    <text evidence="3">Carbohydrate biosynthesis; dTDP-L-rhamnose biosynthesis.</text>
</comment>
<evidence type="ECO:0000256" key="3">
    <source>
        <dbReference type="RuleBase" id="RU364069"/>
    </source>
</evidence>
<dbReference type="EC" id="5.1.3.13" evidence="3"/>
<dbReference type="GO" id="GO:0008830">
    <property type="term" value="F:dTDP-4-dehydrorhamnose 3,5-epimerase activity"/>
    <property type="evidence" value="ECO:0007669"/>
    <property type="project" value="UniProtKB-UniRule"/>
</dbReference>
<dbReference type="CDD" id="cd00438">
    <property type="entry name" value="cupin_RmlC"/>
    <property type="match status" value="1"/>
</dbReference>
<reference evidence="4 5" key="1">
    <citation type="submission" date="2020-07" db="EMBL/GenBank/DDBJ databases">
        <title>Complete genome and description of Selenomonas timonensis sp. nov., a new bacterium isolated from a gingivitis subject.</title>
        <authorList>
            <person name="Antezack A."/>
        </authorList>
    </citation>
    <scope>NUCLEOTIDE SEQUENCE [LARGE SCALE GENOMIC DNA]</scope>
    <source>
        <strain evidence="4 5">Marseille-Q3039</strain>
    </source>
</reference>
<sequence>MNVIETALEGVRILEPKVFGDARGWFMESWSQKKMEDAGIFVDFVQDNHSFSAQKGTLRGLHYQLNPMAQAKLLRVARGAIFDVAVDIRRGSPTYAKWVGVELSAENYRQLFIPRGFAHGFITLTDDVEVLYKADNLYAPDCDGNIRWDDPEIGVEWPLAPVVLSEKDAAAPLLAARTELNFTYDA</sequence>
<keyword evidence="5" id="KW-1185">Reference proteome</keyword>
<comment type="catalytic activity">
    <reaction evidence="3">
        <text>dTDP-4-dehydro-6-deoxy-alpha-D-glucose = dTDP-4-dehydro-beta-L-rhamnose</text>
        <dbReference type="Rhea" id="RHEA:16969"/>
        <dbReference type="ChEBI" id="CHEBI:57649"/>
        <dbReference type="ChEBI" id="CHEBI:62830"/>
        <dbReference type="EC" id="5.1.3.13"/>
    </reaction>
</comment>
<dbReference type="EMBL" id="CP060204">
    <property type="protein sequence ID" value="QNH53583.1"/>
    <property type="molecule type" value="Genomic_DNA"/>
</dbReference>
<evidence type="ECO:0000313" key="4">
    <source>
        <dbReference type="EMBL" id="QNH53583.1"/>
    </source>
</evidence>
<comment type="subunit">
    <text evidence="3">Homodimer.</text>
</comment>
<dbReference type="AlphaFoldDB" id="A0A7G7VHJ0"/>
<keyword evidence="3 4" id="KW-0413">Isomerase</keyword>
<evidence type="ECO:0000313" key="5">
    <source>
        <dbReference type="Proteomes" id="UP000515480"/>
    </source>
</evidence>
<dbReference type="GO" id="GO:0000271">
    <property type="term" value="P:polysaccharide biosynthetic process"/>
    <property type="evidence" value="ECO:0007669"/>
    <property type="project" value="TreeGrafter"/>
</dbReference>
<dbReference type="Gene3D" id="2.60.120.10">
    <property type="entry name" value="Jelly Rolls"/>
    <property type="match status" value="1"/>
</dbReference>
<dbReference type="GO" id="GO:0005829">
    <property type="term" value="C:cytosol"/>
    <property type="evidence" value="ECO:0007669"/>
    <property type="project" value="TreeGrafter"/>
</dbReference>
<comment type="similarity">
    <text evidence="3">Belongs to the dTDP-4-dehydrorhamnose 3,5-epimerase family.</text>
</comment>
<feature type="site" description="Participates in a stacking interaction with the thymidine ring of dTDP-4-oxo-6-deoxyglucose" evidence="2">
    <location>
        <position position="138"/>
    </location>
</feature>
<evidence type="ECO:0000256" key="2">
    <source>
        <dbReference type="PIRSR" id="PIRSR600888-3"/>
    </source>
</evidence>